<organism evidence="2 3">
    <name type="scientific">Prunus dulcis</name>
    <name type="common">Almond</name>
    <name type="synonym">Amygdalus dulcis</name>
    <dbReference type="NCBI Taxonomy" id="3755"/>
    <lineage>
        <taxon>Eukaryota</taxon>
        <taxon>Viridiplantae</taxon>
        <taxon>Streptophyta</taxon>
        <taxon>Embryophyta</taxon>
        <taxon>Tracheophyta</taxon>
        <taxon>Spermatophyta</taxon>
        <taxon>Magnoliopsida</taxon>
        <taxon>eudicotyledons</taxon>
        <taxon>Gunneridae</taxon>
        <taxon>Pentapetalae</taxon>
        <taxon>rosids</taxon>
        <taxon>fabids</taxon>
        <taxon>Rosales</taxon>
        <taxon>Rosaceae</taxon>
        <taxon>Amygdaloideae</taxon>
        <taxon>Amygdaleae</taxon>
        <taxon>Prunus</taxon>
    </lineage>
</organism>
<dbReference type="EMBL" id="JAJFAZ020000003">
    <property type="protein sequence ID" value="KAI5339431.1"/>
    <property type="molecule type" value="Genomic_DNA"/>
</dbReference>
<feature type="transmembrane region" description="Helical" evidence="1">
    <location>
        <begin position="143"/>
        <end position="170"/>
    </location>
</feature>
<proteinExistence type="predicted"/>
<dbReference type="PANTHER" id="PTHR38225">
    <property type="entry name" value="PROTEIN, PUTATIVE-RELATED"/>
    <property type="match status" value="1"/>
</dbReference>
<keyword evidence="1" id="KW-0472">Membrane</keyword>
<keyword evidence="1" id="KW-0812">Transmembrane</keyword>
<evidence type="ECO:0000313" key="2">
    <source>
        <dbReference type="EMBL" id="KAI5339431.1"/>
    </source>
</evidence>
<evidence type="ECO:0000256" key="1">
    <source>
        <dbReference type="SAM" id="Phobius"/>
    </source>
</evidence>
<protein>
    <submittedName>
        <fullName evidence="2">Uncharacterized protein</fullName>
    </submittedName>
</protein>
<gene>
    <name evidence="2" type="ORF">L3X38_018703</name>
</gene>
<keyword evidence="1" id="KW-1133">Transmembrane helix</keyword>
<dbReference type="Proteomes" id="UP001054821">
    <property type="component" value="Chromosome 3"/>
</dbReference>
<dbReference type="PANTHER" id="PTHR38225:SF4">
    <property type="entry name" value="PROTEIN, PUTATIVE-RELATED"/>
    <property type="match status" value="1"/>
</dbReference>
<keyword evidence="3" id="KW-1185">Reference proteome</keyword>
<comment type="caution">
    <text evidence="2">The sequence shown here is derived from an EMBL/GenBank/DDBJ whole genome shotgun (WGS) entry which is preliminary data.</text>
</comment>
<name>A0AAD4WA87_PRUDU</name>
<reference evidence="2 3" key="1">
    <citation type="journal article" date="2022" name="G3 (Bethesda)">
        <title>Whole-genome sequence and methylome profiling of the almond [Prunus dulcis (Mill.) D.A. Webb] cultivar 'Nonpareil'.</title>
        <authorList>
            <person name="D'Amico-Willman K.M."/>
            <person name="Ouma W.Z."/>
            <person name="Meulia T."/>
            <person name="Sideli G.M."/>
            <person name="Gradziel T.M."/>
            <person name="Fresnedo-Ramirez J."/>
        </authorList>
    </citation>
    <scope>NUCLEOTIDE SEQUENCE [LARGE SCALE GENOMIC DNA]</scope>
    <source>
        <strain evidence="2">Clone GOH B32 T37-40</strain>
    </source>
</reference>
<sequence>MQNRQAKLALQNVSVLSHPTLHSSGDQYWKKSHTQIISRNIQRNMAKASSLCSLHVLQPSIRSSCSRRHHVMQVRAQSLDEGRSRNIVDANLSVLREKIEVIKKRERLEKCCNNKHQQYGWNYAAGYNYKLRRAREVSTFFELMRLVCVTVGATCFTATLCLVLVSLVVIEVGDYSNMEAPSSLKTLCRYVETTLVPEEKILQFTIDKEVFGRERDTFLLPEDITQFAGMEEIGATVVAVYMRYLHDVLKQANMCSMVGFIDPATVSANSGTIADRSRLVAGRLQKTDGEQIFMMPYNPGLVSLTGFCFYDFQ</sequence>
<accession>A0AAD4WA87</accession>
<dbReference type="AlphaFoldDB" id="A0AAD4WA87"/>
<evidence type="ECO:0000313" key="3">
    <source>
        <dbReference type="Proteomes" id="UP001054821"/>
    </source>
</evidence>